<feature type="region of interest" description="Disordered" evidence="3">
    <location>
        <begin position="215"/>
        <end position="248"/>
    </location>
</feature>
<evidence type="ECO:0000256" key="3">
    <source>
        <dbReference type="SAM" id="MobiDB-lite"/>
    </source>
</evidence>
<feature type="compositionally biased region" description="Basic and acidic residues" evidence="3">
    <location>
        <begin position="92"/>
        <end position="102"/>
    </location>
</feature>
<dbReference type="GO" id="GO:0003677">
    <property type="term" value="F:DNA binding"/>
    <property type="evidence" value="ECO:0007669"/>
    <property type="project" value="InterPro"/>
</dbReference>
<dbReference type="AlphaFoldDB" id="A0A8X8XSF0"/>
<feature type="compositionally biased region" description="Basic and acidic residues" evidence="3">
    <location>
        <begin position="220"/>
        <end position="230"/>
    </location>
</feature>
<reference evidence="5" key="1">
    <citation type="submission" date="2018-01" db="EMBL/GenBank/DDBJ databases">
        <authorList>
            <person name="Mao J.F."/>
        </authorList>
    </citation>
    <scope>NUCLEOTIDE SEQUENCE</scope>
    <source>
        <strain evidence="5">Huo1</strain>
        <tissue evidence="5">Leaf</tissue>
    </source>
</reference>
<feature type="coiled-coil region" evidence="2">
    <location>
        <begin position="807"/>
        <end position="834"/>
    </location>
</feature>
<protein>
    <recommendedName>
        <fullName evidence="4">AAA+ ATPase domain-containing protein</fullName>
    </recommendedName>
</protein>
<keyword evidence="1 2" id="KW-0175">Coiled coil</keyword>
<dbReference type="PANTHER" id="PTHR11669">
    <property type="entry name" value="REPLICATION FACTOR C / DNA POLYMERASE III GAMMA-TAU SUBUNIT"/>
    <property type="match status" value="1"/>
</dbReference>
<accession>A0A8X8XSF0</accession>
<dbReference type="PANTHER" id="PTHR11669:SF46">
    <property type="entry name" value="PROTEIN STICHEL-LIKE 3"/>
    <property type="match status" value="1"/>
</dbReference>
<evidence type="ECO:0000256" key="1">
    <source>
        <dbReference type="ARBA" id="ARBA00023054"/>
    </source>
</evidence>
<dbReference type="GO" id="GO:0009360">
    <property type="term" value="C:DNA polymerase III complex"/>
    <property type="evidence" value="ECO:0007669"/>
    <property type="project" value="InterPro"/>
</dbReference>
<evidence type="ECO:0000259" key="4">
    <source>
        <dbReference type="SMART" id="SM00382"/>
    </source>
</evidence>
<dbReference type="Pfam" id="PF23007">
    <property type="entry name" value="DnaA_N-like_STI"/>
    <property type="match status" value="1"/>
</dbReference>
<dbReference type="Gene3D" id="1.10.8.60">
    <property type="match status" value="1"/>
</dbReference>
<feature type="compositionally biased region" description="Basic residues" evidence="3">
    <location>
        <begin position="136"/>
        <end position="153"/>
    </location>
</feature>
<feature type="compositionally biased region" description="Polar residues" evidence="3">
    <location>
        <begin position="234"/>
        <end position="246"/>
    </location>
</feature>
<name>A0A8X8XSF0_SALSN</name>
<gene>
    <name evidence="5" type="ORF">SASPL_124106</name>
</gene>
<dbReference type="InterPro" id="IPR022754">
    <property type="entry name" value="DNA_pol_III_gamma-3"/>
</dbReference>
<dbReference type="GO" id="GO:0003689">
    <property type="term" value="F:DNA clamp loader activity"/>
    <property type="evidence" value="ECO:0007669"/>
    <property type="project" value="TreeGrafter"/>
</dbReference>
<dbReference type="GO" id="GO:0003887">
    <property type="term" value="F:DNA-directed DNA polymerase activity"/>
    <property type="evidence" value="ECO:0007669"/>
    <property type="project" value="InterPro"/>
</dbReference>
<dbReference type="GO" id="GO:0005524">
    <property type="term" value="F:ATP binding"/>
    <property type="evidence" value="ECO:0007669"/>
    <property type="project" value="InterPro"/>
</dbReference>
<dbReference type="Gene3D" id="3.40.50.300">
    <property type="entry name" value="P-loop containing nucleotide triphosphate hydrolases"/>
    <property type="match status" value="1"/>
</dbReference>
<dbReference type="InterPro" id="IPR012763">
    <property type="entry name" value="DNA_pol_III_sug/sutau_N"/>
</dbReference>
<sequence>MDENGDGDRIHRYVNGNISDHLQNHIHLTNCIHLKNHVHKQSPSAADATHLRDLVALHRLRRLRGPSDDTRSASLIDDAILHIRGRRFENGGECSMKREESNRNWSNGKSVNMKDMPRQAEETGEEPARSTNSHGKVVKKEKRRRFRSGRRNRPSLAARDAKTRAETSNAFVQGNENDVDQNCSSIHSNKCGIPLNWSSIHHRGKLFLEVTGQSLSHGLSESRSKKEGAISDKPITSENSSQSTKSGGEALPLLLDASESQKSIDSVPWIDNDSGELSLAEMHSSVPGKHQNFTQKYMPRTFTDVVGQSLVVQALSNAVMTKKIGLMYAFYGPHGTGKTTCARIFARALNCQFVESSKPCGFCDPCIADEKGKSRNIRHIGPVDNINSQGLLELFQNLLACQHRSQYGVFIIDECDAMDSDCWSVVLKVIRGDPSRVVIILVCSSLDALPHVIVSRCEKFSFTKLKEAEMVRALQLIARKEDVDIDRDALKLIASRSCGSLRDAEMTLEQLSLLGGEISLGLIGLISDEKLVDLLDFALSADTINTVKNLRDIMSSGVEPLALLSQLATIITDILAGSYHMAKQWPKRKFFHQQALSKADMEKLRHALKTLCESEKQLRVSSERMTWLTAALLQLAPDQRYSTLSSSSVFSSYRSWNGVDSSPKGNADGIEEIWLKVLENIKIKSLKEFMHKEGKMASVSYGAAPTVELVFNSQLTKSVVEKFRSRIIQSFEAVLGSAVTIEIRQWSREGTGPGVIVLQGQEVSVSDDFQSESERNNQSVSADDEPELSERKQRFGIVRRRVTLRHVIQHADAREAATRAADKLEQENIRLEARSRRLLCWKPPKIRHHKVLWLKFRRRKPQGFRKFVSCGRCLSARSQISIGY</sequence>
<feature type="region of interest" description="Disordered" evidence="3">
    <location>
        <begin position="92"/>
        <end position="167"/>
    </location>
</feature>
<dbReference type="InterPro" id="IPR008921">
    <property type="entry name" value="DNA_pol3_clamp-load_cplx_C"/>
</dbReference>
<dbReference type="Proteomes" id="UP000298416">
    <property type="component" value="Unassembled WGS sequence"/>
</dbReference>
<dbReference type="SUPFAM" id="SSF52540">
    <property type="entry name" value="P-loop containing nucleoside triphosphate hydrolases"/>
    <property type="match status" value="1"/>
</dbReference>
<dbReference type="Pfam" id="PF12169">
    <property type="entry name" value="DNA_pol3_gamma3"/>
    <property type="match status" value="1"/>
</dbReference>
<dbReference type="InterPro" id="IPR050238">
    <property type="entry name" value="DNA_Rep/Repair_Clamp_Loader"/>
</dbReference>
<evidence type="ECO:0000313" key="5">
    <source>
        <dbReference type="EMBL" id="KAG6416671.1"/>
    </source>
</evidence>
<dbReference type="NCBIfam" id="TIGR02397">
    <property type="entry name" value="dnaX_nterm"/>
    <property type="match status" value="1"/>
</dbReference>
<reference evidence="5" key="2">
    <citation type="submission" date="2020-08" db="EMBL/GenBank/DDBJ databases">
        <title>Plant Genome Project.</title>
        <authorList>
            <person name="Zhang R.-G."/>
        </authorList>
    </citation>
    <scope>NUCLEOTIDE SEQUENCE</scope>
    <source>
        <strain evidence="5">Huo1</strain>
        <tissue evidence="5">Leaf</tissue>
    </source>
</reference>
<comment type="caution">
    <text evidence="5">The sequence shown here is derived from an EMBL/GenBank/DDBJ whole genome shotgun (WGS) entry which is preliminary data.</text>
</comment>
<feature type="region of interest" description="Disordered" evidence="3">
    <location>
        <begin position="768"/>
        <end position="788"/>
    </location>
</feature>
<organism evidence="5">
    <name type="scientific">Salvia splendens</name>
    <name type="common">Scarlet sage</name>
    <dbReference type="NCBI Taxonomy" id="180675"/>
    <lineage>
        <taxon>Eukaryota</taxon>
        <taxon>Viridiplantae</taxon>
        <taxon>Streptophyta</taxon>
        <taxon>Embryophyta</taxon>
        <taxon>Tracheophyta</taxon>
        <taxon>Spermatophyta</taxon>
        <taxon>Magnoliopsida</taxon>
        <taxon>eudicotyledons</taxon>
        <taxon>Gunneridae</taxon>
        <taxon>Pentapetalae</taxon>
        <taxon>asterids</taxon>
        <taxon>lamiids</taxon>
        <taxon>Lamiales</taxon>
        <taxon>Lamiaceae</taxon>
        <taxon>Nepetoideae</taxon>
        <taxon>Mentheae</taxon>
        <taxon>Salviinae</taxon>
        <taxon>Salvia</taxon>
        <taxon>Salvia subgen. Calosphace</taxon>
        <taxon>core Calosphace</taxon>
    </lineage>
</organism>
<dbReference type="SUPFAM" id="SSF48019">
    <property type="entry name" value="post-AAA+ oligomerization domain-like"/>
    <property type="match status" value="1"/>
</dbReference>
<dbReference type="Gene3D" id="1.20.272.10">
    <property type="match status" value="1"/>
</dbReference>
<dbReference type="GO" id="GO:0005663">
    <property type="term" value="C:DNA replication factor C complex"/>
    <property type="evidence" value="ECO:0007669"/>
    <property type="project" value="TreeGrafter"/>
</dbReference>
<dbReference type="InterPro" id="IPR027417">
    <property type="entry name" value="P-loop_NTPase"/>
</dbReference>
<feature type="domain" description="AAA+ ATPase" evidence="4">
    <location>
        <begin position="324"/>
        <end position="465"/>
    </location>
</feature>
<dbReference type="EMBL" id="PNBA02000008">
    <property type="protein sequence ID" value="KAG6416671.1"/>
    <property type="molecule type" value="Genomic_DNA"/>
</dbReference>
<dbReference type="Pfam" id="PF13177">
    <property type="entry name" value="DNA_pol3_delta2"/>
    <property type="match status" value="1"/>
</dbReference>
<dbReference type="InterPro" id="IPR054506">
    <property type="entry name" value="DnaA_N-like_STI"/>
</dbReference>
<evidence type="ECO:0000313" key="6">
    <source>
        <dbReference type="Proteomes" id="UP000298416"/>
    </source>
</evidence>
<keyword evidence="6" id="KW-1185">Reference proteome</keyword>
<dbReference type="SMART" id="SM00382">
    <property type="entry name" value="AAA"/>
    <property type="match status" value="1"/>
</dbReference>
<dbReference type="InterPro" id="IPR003593">
    <property type="entry name" value="AAA+_ATPase"/>
</dbReference>
<dbReference type="GO" id="GO:0006261">
    <property type="term" value="P:DNA-templated DNA replication"/>
    <property type="evidence" value="ECO:0007669"/>
    <property type="project" value="TreeGrafter"/>
</dbReference>
<evidence type="ECO:0000256" key="2">
    <source>
        <dbReference type="SAM" id="Coils"/>
    </source>
</evidence>
<proteinExistence type="predicted"/>
<dbReference type="GO" id="GO:0006281">
    <property type="term" value="P:DNA repair"/>
    <property type="evidence" value="ECO:0007669"/>
    <property type="project" value="TreeGrafter"/>
</dbReference>